<keyword evidence="3" id="KW-1185">Reference proteome</keyword>
<organism evidence="2 3">
    <name type="scientific">Rhypophila decipiens</name>
    <dbReference type="NCBI Taxonomy" id="261697"/>
    <lineage>
        <taxon>Eukaryota</taxon>
        <taxon>Fungi</taxon>
        <taxon>Dikarya</taxon>
        <taxon>Ascomycota</taxon>
        <taxon>Pezizomycotina</taxon>
        <taxon>Sordariomycetes</taxon>
        <taxon>Sordariomycetidae</taxon>
        <taxon>Sordariales</taxon>
        <taxon>Naviculisporaceae</taxon>
        <taxon>Rhypophila</taxon>
    </lineage>
</organism>
<keyword evidence="1" id="KW-1133">Transmembrane helix</keyword>
<feature type="transmembrane region" description="Helical" evidence="1">
    <location>
        <begin position="200"/>
        <end position="221"/>
    </location>
</feature>
<reference evidence="2" key="2">
    <citation type="submission" date="2023-05" db="EMBL/GenBank/DDBJ databases">
        <authorList>
            <consortium name="Lawrence Berkeley National Laboratory"/>
            <person name="Steindorff A."/>
            <person name="Hensen N."/>
            <person name="Bonometti L."/>
            <person name="Westerberg I."/>
            <person name="Brannstrom I.O."/>
            <person name="Guillou S."/>
            <person name="Cros-Aarteil S."/>
            <person name="Calhoun S."/>
            <person name="Haridas S."/>
            <person name="Kuo A."/>
            <person name="Mondo S."/>
            <person name="Pangilinan J."/>
            <person name="Riley R."/>
            <person name="Labutti K."/>
            <person name="Andreopoulos B."/>
            <person name="Lipzen A."/>
            <person name="Chen C."/>
            <person name="Yanf M."/>
            <person name="Daum C."/>
            <person name="Ng V."/>
            <person name="Clum A."/>
            <person name="Ohm R."/>
            <person name="Martin F."/>
            <person name="Silar P."/>
            <person name="Natvig D."/>
            <person name="Lalanne C."/>
            <person name="Gautier V."/>
            <person name="Ament-Velasquez S.L."/>
            <person name="Kruys A."/>
            <person name="Hutchinson M.I."/>
            <person name="Powell A.J."/>
            <person name="Barry K."/>
            <person name="Miller A.N."/>
            <person name="Grigoriev I.V."/>
            <person name="Debuchy R."/>
            <person name="Gladieux P."/>
            <person name="Thoren M.H."/>
            <person name="Johannesson H."/>
        </authorList>
    </citation>
    <scope>NUCLEOTIDE SEQUENCE</scope>
    <source>
        <strain evidence="2">PSN293</strain>
    </source>
</reference>
<feature type="transmembrane region" description="Helical" evidence="1">
    <location>
        <begin position="38"/>
        <end position="59"/>
    </location>
</feature>
<sequence length="371" mass="42122">MNDQSDSNDGPMKKEMHMKRRVEVVTIPVKDIGRLRRAALRFASWVFGSPLTWAMHWAIRVDETYFELYRPGGVAKPCLRTSTWSEEKQRDIITTVPIGSTTLSDDEIVAASQPYFTEKTRLMWYNIYINNCQLFVRFSLERVCPVTPSESSPLPPSLQLTISLVLGMVIYTISLPPILIYMQWLRFRGCDARSLQAYTALYISAVGLSVPMSIIILIQNYNQLKALFETEPMLLVATWATLMTSIMTCSMFLIQPRITFPVAKQRKNGDWEVSTIQKQNNLAREEIDPEVKIKVSHSWLSAMVGAFIGIVLWVVVATPYILRRSVAFLCGRLVFDNLWAFGASVWELLTMPVFENDGSEPVKADSGVTKT</sequence>
<feature type="transmembrane region" description="Helical" evidence="1">
    <location>
        <begin position="233"/>
        <end position="254"/>
    </location>
</feature>
<accession>A0AAN6Y3C7</accession>
<comment type="caution">
    <text evidence="2">The sequence shown here is derived from an EMBL/GenBank/DDBJ whole genome shotgun (WGS) entry which is preliminary data.</text>
</comment>
<dbReference type="EMBL" id="MU858207">
    <property type="protein sequence ID" value="KAK4209372.1"/>
    <property type="molecule type" value="Genomic_DNA"/>
</dbReference>
<protein>
    <submittedName>
        <fullName evidence="2">Uncharacterized protein</fullName>
    </submittedName>
</protein>
<evidence type="ECO:0000256" key="1">
    <source>
        <dbReference type="SAM" id="Phobius"/>
    </source>
</evidence>
<evidence type="ECO:0000313" key="3">
    <source>
        <dbReference type="Proteomes" id="UP001301769"/>
    </source>
</evidence>
<gene>
    <name evidence="2" type="ORF">QBC37DRAFT_391298</name>
</gene>
<name>A0AAN6Y3C7_9PEZI</name>
<dbReference type="AlphaFoldDB" id="A0AAN6Y3C7"/>
<feature type="transmembrane region" description="Helical" evidence="1">
    <location>
        <begin position="158"/>
        <end position="180"/>
    </location>
</feature>
<dbReference type="Proteomes" id="UP001301769">
    <property type="component" value="Unassembled WGS sequence"/>
</dbReference>
<feature type="transmembrane region" description="Helical" evidence="1">
    <location>
        <begin position="299"/>
        <end position="322"/>
    </location>
</feature>
<proteinExistence type="predicted"/>
<evidence type="ECO:0000313" key="2">
    <source>
        <dbReference type="EMBL" id="KAK4209372.1"/>
    </source>
</evidence>
<reference evidence="2" key="1">
    <citation type="journal article" date="2023" name="Mol. Phylogenet. Evol.">
        <title>Genome-scale phylogeny and comparative genomics of the fungal order Sordariales.</title>
        <authorList>
            <person name="Hensen N."/>
            <person name="Bonometti L."/>
            <person name="Westerberg I."/>
            <person name="Brannstrom I.O."/>
            <person name="Guillou S."/>
            <person name="Cros-Aarteil S."/>
            <person name="Calhoun S."/>
            <person name="Haridas S."/>
            <person name="Kuo A."/>
            <person name="Mondo S."/>
            <person name="Pangilinan J."/>
            <person name="Riley R."/>
            <person name="LaButti K."/>
            <person name="Andreopoulos B."/>
            <person name="Lipzen A."/>
            <person name="Chen C."/>
            <person name="Yan M."/>
            <person name="Daum C."/>
            <person name="Ng V."/>
            <person name="Clum A."/>
            <person name="Steindorff A."/>
            <person name="Ohm R.A."/>
            <person name="Martin F."/>
            <person name="Silar P."/>
            <person name="Natvig D.O."/>
            <person name="Lalanne C."/>
            <person name="Gautier V."/>
            <person name="Ament-Velasquez S.L."/>
            <person name="Kruys A."/>
            <person name="Hutchinson M.I."/>
            <person name="Powell A.J."/>
            <person name="Barry K."/>
            <person name="Miller A.N."/>
            <person name="Grigoriev I.V."/>
            <person name="Debuchy R."/>
            <person name="Gladieux P."/>
            <person name="Hiltunen Thoren M."/>
            <person name="Johannesson H."/>
        </authorList>
    </citation>
    <scope>NUCLEOTIDE SEQUENCE</scope>
    <source>
        <strain evidence="2">PSN293</strain>
    </source>
</reference>
<keyword evidence="1" id="KW-0812">Transmembrane</keyword>
<keyword evidence="1" id="KW-0472">Membrane</keyword>